<dbReference type="Pfam" id="PF13545">
    <property type="entry name" value="HTH_Crp_2"/>
    <property type="match status" value="1"/>
</dbReference>
<evidence type="ECO:0000313" key="6">
    <source>
        <dbReference type="EMBL" id="SFJ03060.1"/>
    </source>
</evidence>
<proteinExistence type="predicted"/>
<dbReference type="Pfam" id="PF00027">
    <property type="entry name" value="cNMP_binding"/>
    <property type="match status" value="1"/>
</dbReference>
<dbReference type="RefSeq" id="WP_089820107.1">
    <property type="nucleotide sequence ID" value="NZ_FORQ01000003.1"/>
</dbReference>
<dbReference type="AlphaFoldDB" id="A0A1I3N212"/>
<accession>A0A1I3N212</accession>
<dbReference type="SMART" id="SM00100">
    <property type="entry name" value="cNMP"/>
    <property type="match status" value="1"/>
</dbReference>
<dbReference type="SUPFAM" id="SSF46785">
    <property type="entry name" value="Winged helix' DNA-binding domain"/>
    <property type="match status" value="1"/>
</dbReference>
<organism evidence="6 7">
    <name type="scientific">Kaistella treverensis</name>
    <dbReference type="NCBI Taxonomy" id="631455"/>
    <lineage>
        <taxon>Bacteria</taxon>
        <taxon>Pseudomonadati</taxon>
        <taxon>Bacteroidota</taxon>
        <taxon>Flavobacteriia</taxon>
        <taxon>Flavobacteriales</taxon>
        <taxon>Weeksellaceae</taxon>
        <taxon>Chryseobacterium group</taxon>
        <taxon>Kaistella</taxon>
    </lineage>
</organism>
<evidence type="ECO:0000256" key="3">
    <source>
        <dbReference type="ARBA" id="ARBA00023163"/>
    </source>
</evidence>
<reference evidence="7" key="1">
    <citation type="submission" date="2016-10" db="EMBL/GenBank/DDBJ databases">
        <authorList>
            <person name="Varghese N."/>
            <person name="Submissions S."/>
        </authorList>
    </citation>
    <scope>NUCLEOTIDE SEQUENCE [LARGE SCALE GENOMIC DNA]</scope>
    <source>
        <strain evidence="7">DSM 22251</strain>
    </source>
</reference>
<protein>
    <submittedName>
        <fullName evidence="6">cAMP-binding domain of CRP or a regulatory subunit of cAMP-dependent protein kinases</fullName>
    </submittedName>
</protein>
<dbReference type="InterPro" id="IPR012318">
    <property type="entry name" value="HTH_CRP"/>
</dbReference>
<keyword evidence="3" id="KW-0804">Transcription</keyword>
<dbReference type="GO" id="GO:0006355">
    <property type="term" value="P:regulation of DNA-templated transcription"/>
    <property type="evidence" value="ECO:0007669"/>
    <property type="project" value="InterPro"/>
</dbReference>
<evidence type="ECO:0000256" key="1">
    <source>
        <dbReference type="ARBA" id="ARBA00023015"/>
    </source>
</evidence>
<keyword evidence="7" id="KW-1185">Reference proteome</keyword>
<dbReference type="PROSITE" id="PS51063">
    <property type="entry name" value="HTH_CRP_2"/>
    <property type="match status" value="1"/>
</dbReference>
<evidence type="ECO:0000256" key="2">
    <source>
        <dbReference type="ARBA" id="ARBA00023125"/>
    </source>
</evidence>
<keyword evidence="1" id="KW-0805">Transcription regulation</keyword>
<dbReference type="Proteomes" id="UP000242560">
    <property type="component" value="Unassembled WGS sequence"/>
</dbReference>
<dbReference type="InterPro" id="IPR000595">
    <property type="entry name" value="cNMP-bd_dom"/>
</dbReference>
<evidence type="ECO:0000259" key="5">
    <source>
        <dbReference type="PROSITE" id="PS51063"/>
    </source>
</evidence>
<dbReference type="Gene3D" id="2.60.120.10">
    <property type="entry name" value="Jelly Rolls"/>
    <property type="match status" value="1"/>
</dbReference>
<dbReference type="CDD" id="cd00038">
    <property type="entry name" value="CAP_ED"/>
    <property type="match status" value="1"/>
</dbReference>
<keyword evidence="6" id="KW-0808">Transferase</keyword>
<dbReference type="SUPFAM" id="SSF51206">
    <property type="entry name" value="cAMP-binding domain-like"/>
    <property type="match status" value="1"/>
</dbReference>
<evidence type="ECO:0000259" key="4">
    <source>
        <dbReference type="PROSITE" id="PS50042"/>
    </source>
</evidence>
<feature type="domain" description="HTH crp-type" evidence="5">
    <location>
        <begin position="134"/>
        <end position="200"/>
    </location>
</feature>
<keyword evidence="6" id="KW-0418">Kinase</keyword>
<dbReference type="InterPro" id="IPR018490">
    <property type="entry name" value="cNMP-bd_dom_sf"/>
</dbReference>
<evidence type="ECO:0000313" key="7">
    <source>
        <dbReference type="Proteomes" id="UP000242560"/>
    </source>
</evidence>
<sequence length="200" mass="23176">MKFLLEDDLLKQTKAEFKKYYKGDIIFSEGECSQFFHYLKEGELSVSNLTEKGKELLQHKVKAGHFFAEPAVLLGVGFPGNVEVCTDKAEIIKIPRDNLIKYLKENPEILFEFTLSVANKSIKKSQLLKQIVLFNPEDRITLQLQDFKREMGKPDEKVLIQLTRKDLAHMTGLRIETVIRTIKKMEKEEKLEIVNGKIIY</sequence>
<name>A0A1I3N212_9FLAO</name>
<keyword evidence="2" id="KW-0238">DNA-binding</keyword>
<feature type="domain" description="Cyclic nucleotide-binding" evidence="4">
    <location>
        <begin position="18"/>
        <end position="120"/>
    </location>
</feature>
<dbReference type="InterPro" id="IPR014710">
    <property type="entry name" value="RmlC-like_jellyroll"/>
</dbReference>
<dbReference type="GO" id="GO:0016301">
    <property type="term" value="F:kinase activity"/>
    <property type="evidence" value="ECO:0007669"/>
    <property type="project" value="UniProtKB-KW"/>
</dbReference>
<dbReference type="PROSITE" id="PS50042">
    <property type="entry name" value="CNMP_BINDING_3"/>
    <property type="match status" value="1"/>
</dbReference>
<dbReference type="InterPro" id="IPR036390">
    <property type="entry name" value="WH_DNA-bd_sf"/>
</dbReference>
<dbReference type="GO" id="GO:0003677">
    <property type="term" value="F:DNA binding"/>
    <property type="evidence" value="ECO:0007669"/>
    <property type="project" value="UniProtKB-KW"/>
</dbReference>
<dbReference type="EMBL" id="FORQ01000003">
    <property type="protein sequence ID" value="SFJ03060.1"/>
    <property type="molecule type" value="Genomic_DNA"/>
</dbReference>
<gene>
    <name evidence="6" type="ORF">SAMN05421638_1924</name>
</gene>